<accession>A0A9X3Z336</accession>
<sequence>MKRFIELQDCPEKLQDTVNKYLEQCKGAEVITVQRWSDTPYADKTITRDRFLVFTENINYYSVFQIAVCSKPEWSDEEISVSGMLAAKIIELVKHSEFLKYGVMRELSM</sequence>
<keyword evidence="2" id="KW-1185">Reference proteome</keyword>
<gene>
    <name evidence="1" type="ORF">O3V59_08615</name>
</gene>
<evidence type="ECO:0000313" key="2">
    <source>
        <dbReference type="Proteomes" id="UP001151071"/>
    </source>
</evidence>
<protein>
    <submittedName>
        <fullName evidence="1">Uncharacterized protein</fullName>
    </submittedName>
</protein>
<dbReference type="Proteomes" id="UP001151071">
    <property type="component" value="Unassembled WGS sequence"/>
</dbReference>
<dbReference type="EMBL" id="JAPYYP010000008">
    <property type="protein sequence ID" value="MDA5108422.1"/>
    <property type="molecule type" value="Genomic_DNA"/>
</dbReference>
<dbReference type="RefSeq" id="WP_271139931.1">
    <property type="nucleotide sequence ID" value="NZ_JAPYYP010000008.1"/>
</dbReference>
<comment type="caution">
    <text evidence="1">The sequence shown here is derived from an EMBL/GenBank/DDBJ whole genome shotgun (WGS) entry which is preliminary data.</text>
</comment>
<proteinExistence type="predicted"/>
<organism evidence="1 2">
    <name type="scientific">Brevibacillus thermoruber</name>
    <dbReference type="NCBI Taxonomy" id="33942"/>
    <lineage>
        <taxon>Bacteria</taxon>
        <taxon>Bacillati</taxon>
        <taxon>Bacillota</taxon>
        <taxon>Bacilli</taxon>
        <taxon>Bacillales</taxon>
        <taxon>Paenibacillaceae</taxon>
        <taxon>Brevibacillus</taxon>
    </lineage>
</organism>
<reference evidence="1" key="1">
    <citation type="submission" date="2022-12" db="EMBL/GenBank/DDBJ databases">
        <title>Draft genome sequence of the thermophilic strain Brevibacillus thermoruber HT42, isolated from Los Humeros, Puebla, Mexico, with biotechnological potential.</title>
        <authorList>
            <person name="Lara Sanchez J."/>
            <person name="Solis Palacios R."/>
            <person name="Bustos Baena A.S."/>
            <person name="Ruz Baez A.E."/>
            <person name="Espinosa Luna G."/>
            <person name="Oliart Ros R.M."/>
        </authorList>
    </citation>
    <scope>NUCLEOTIDE SEQUENCE</scope>
    <source>
        <strain evidence="1">HT42</strain>
    </source>
</reference>
<name>A0A9X3Z336_9BACL</name>
<evidence type="ECO:0000313" key="1">
    <source>
        <dbReference type="EMBL" id="MDA5108422.1"/>
    </source>
</evidence>
<dbReference type="AlphaFoldDB" id="A0A9X3Z336"/>